<comment type="subcellular location">
    <subcellularLocation>
        <location evidence="1">Nucleus</location>
    </subcellularLocation>
</comment>
<dbReference type="SMART" id="SM00432">
    <property type="entry name" value="MADS"/>
    <property type="match status" value="1"/>
</dbReference>
<evidence type="ECO:0000313" key="7">
    <source>
        <dbReference type="Ensembl" id="ENSSMRP00000026993.1"/>
    </source>
</evidence>
<dbReference type="PROSITE" id="PS50066">
    <property type="entry name" value="MADS_BOX_2"/>
    <property type="match status" value="1"/>
</dbReference>
<dbReference type="GO" id="GO:0046983">
    <property type="term" value="F:protein dimerization activity"/>
    <property type="evidence" value="ECO:0007669"/>
    <property type="project" value="InterPro"/>
</dbReference>
<dbReference type="Proteomes" id="UP000694421">
    <property type="component" value="Unplaced"/>
</dbReference>
<keyword evidence="4" id="KW-0804">Transcription</keyword>
<proteinExistence type="predicted"/>
<dbReference type="SUPFAM" id="SSF55455">
    <property type="entry name" value="SRF-like"/>
    <property type="match status" value="1"/>
</dbReference>
<evidence type="ECO:0000256" key="3">
    <source>
        <dbReference type="ARBA" id="ARBA00023125"/>
    </source>
</evidence>
<dbReference type="Ensembl" id="ENSSMRT00000031544.1">
    <property type="protein sequence ID" value="ENSSMRP00000026993.1"/>
    <property type="gene ID" value="ENSSMRG00000020836.1"/>
</dbReference>
<dbReference type="GeneTree" id="ENSGT00940000157492"/>
<evidence type="ECO:0000256" key="1">
    <source>
        <dbReference type="ARBA" id="ARBA00004123"/>
    </source>
</evidence>
<reference evidence="7" key="1">
    <citation type="submission" date="2025-08" db="UniProtKB">
        <authorList>
            <consortium name="Ensembl"/>
        </authorList>
    </citation>
    <scope>IDENTIFICATION</scope>
</reference>
<protein>
    <recommendedName>
        <fullName evidence="6">MADS-box domain-containing protein</fullName>
    </recommendedName>
</protein>
<dbReference type="AlphaFoldDB" id="A0A8D0E5F6"/>
<dbReference type="InterPro" id="IPR036879">
    <property type="entry name" value="TF_MADSbox_sf"/>
</dbReference>
<accession>A0A8D0E5F6</accession>
<dbReference type="PRINTS" id="PR00404">
    <property type="entry name" value="MADSDOMAIN"/>
</dbReference>
<keyword evidence="2" id="KW-0805">Transcription regulation</keyword>
<name>A0A8D0E5F6_SALMN</name>
<evidence type="ECO:0000256" key="4">
    <source>
        <dbReference type="ARBA" id="ARBA00023163"/>
    </source>
</evidence>
<dbReference type="InterPro" id="IPR002100">
    <property type="entry name" value="TF_MADSbox"/>
</dbReference>
<dbReference type="Gene3D" id="3.40.1810.10">
    <property type="entry name" value="Transcription factor, MADS-box"/>
    <property type="match status" value="1"/>
</dbReference>
<keyword evidence="5" id="KW-0539">Nucleus</keyword>
<organism evidence="7 8">
    <name type="scientific">Salvator merianae</name>
    <name type="common">Argentine black and white tegu</name>
    <name type="synonym">Tupinambis merianae</name>
    <dbReference type="NCBI Taxonomy" id="96440"/>
    <lineage>
        <taxon>Eukaryota</taxon>
        <taxon>Metazoa</taxon>
        <taxon>Chordata</taxon>
        <taxon>Craniata</taxon>
        <taxon>Vertebrata</taxon>
        <taxon>Euteleostomi</taxon>
        <taxon>Lepidosauria</taxon>
        <taxon>Squamata</taxon>
        <taxon>Bifurcata</taxon>
        <taxon>Unidentata</taxon>
        <taxon>Episquamata</taxon>
        <taxon>Laterata</taxon>
        <taxon>Teiioidea</taxon>
        <taxon>Teiidae</taxon>
        <taxon>Salvator</taxon>
    </lineage>
</organism>
<keyword evidence="8" id="KW-1185">Reference proteome</keyword>
<reference evidence="7" key="2">
    <citation type="submission" date="2025-09" db="UniProtKB">
        <authorList>
            <consortium name="Ensembl"/>
        </authorList>
    </citation>
    <scope>IDENTIFICATION</scope>
</reference>
<evidence type="ECO:0000259" key="6">
    <source>
        <dbReference type="PROSITE" id="PS50066"/>
    </source>
</evidence>
<dbReference type="GO" id="GO:0003677">
    <property type="term" value="F:DNA binding"/>
    <property type="evidence" value="ECO:0007669"/>
    <property type="project" value="UniProtKB-KW"/>
</dbReference>
<dbReference type="GO" id="GO:0045893">
    <property type="term" value="P:positive regulation of DNA-templated transcription"/>
    <property type="evidence" value="ECO:0007669"/>
    <property type="project" value="UniProtKB-ARBA"/>
</dbReference>
<evidence type="ECO:0000256" key="5">
    <source>
        <dbReference type="ARBA" id="ARBA00023242"/>
    </source>
</evidence>
<dbReference type="GO" id="GO:0005634">
    <property type="term" value="C:nucleus"/>
    <property type="evidence" value="ECO:0007669"/>
    <property type="project" value="UniProtKB-SubCell"/>
</dbReference>
<sequence>MGRKNVQVMRLWMKRKFGLMNETYELSILCECKMVLIIFNSTSKLLQYASTNTDKWLLKYTEHEKGYSGCSNGSFCLLCEYILLVVVSWPHLW</sequence>
<evidence type="ECO:0000256" key="2">
    <source>
        <dbReference type="ARBA" id="ARBA00023015"/>
    </source>
</evidence>
<evidence type="ECO:0000313" key="8">
    <source>
        <dbReference type="Proteomes" id="UP000694421"/>
    </source>
</evidence>
<feature type="domain" description="MADS-box" evidence="6">
    <location>
        <begin position="14"/>
        <end position="52"/>
    </location>
</feature>
<keyword evidence="3" id="KW-0238">DNA-binding</keyword>
<dbReference type="Pfam" id="PF00319">
    <property type="entry name" value="SRF-TF"/>
    <property type="match status" value="1"/>
</dbReference>
<dbReference type="OMA" id="NDLENTM"/>